<evidence type="ECO:0000313" key="3">
    <source>
        <dbReference type="Proteomes" id="UP000177723"/>
    </source>
</evidence>
<dbReference type="Proteomes" id="UP000177723">
    <property type="component" value="Unassembled WGS sequence"/>
</dbReference>
<sequence length="173" mass="19802">MDNVNLLPVKSFQETLYVGMCGPASLKMVLDYYGMEKTESELAELCGTDKNLGTSDECIKRAAESLGFKVEIKNNNTFDDIQKWLDKKVPVIVNWFTRGRTDYGDSEVPDGHLSVVVGLDDDHIYLQDPEIGGLRKLKRGDFMRVWFDFKPAYITSWDDMIIHQLIAIYPVKR</sequence>
<comment type="caution">
    <text evidence="2">The sequence shown here is derived from an EMBL/GenBank/DDBJ whole genome shotgun (WGS) entry which is preliminary data.</text>
</comment>
<accession>A0A1F5WNN3</accession>
<gene>
    <name evidence="2" type="ORF">A3F23_00465</name>
</gene>
<dbReference type="InterPro" id="IPR039564">
    <property type="entry name" value="Peptidase_C39-like"/>
</dbReference>
<dbReference type="GO" id="GO:0006508">
    <property type="term" value="P:proteolysis"/>
    <property type="evidence" value="ECO:0007669"/>
    <property type="project" value="InterPro"/>
</dbReference>
<dbReference type="GO" id="GO:0016020">
    <property type="term" value="C:membrane"/>
    <property type="evidence" value="ECO:0007669"/>
    <property type="project" value="InterPro"/>
</dbReference>
<protein>
    <recommendedName>
        <fullName evidence="1">Peptidase C39 domain-containing protein</fullName>
    </recommendedName>
</protein>
<organism evidence="2 3">
    <name type="scientific">Candidatus Giovannonibacteria bacterium RIFCSPHIGHO2_12_FULL_43_15</name>
    <dbReference type="NCBI Taxonomy" id="1798341"/>
    <lineage>
        <taxon>Bacteria</taxon>
        <taxon>Candidatus Giovannoniibacteriota</taxon>
    </lineage>
</organism>
<proteinExistence type="predicted"/>
<dbReference type="Gene3D" id="3.90.70.10">
    <property type="entry name" value="Cysteine proteinases"/>
    <property type="match status" value="1"/>
</dbReference>
<dbReference type="Pfam" id="PF13529">
    <property type="entry name" value="Peptidase_C39_2"/>
    <property type="match status" value="1"/>
</dbReference>
<dbReference type="AlphaFoldDB" id="A0A1F5WNN3"/>
<evidence type="ECO:0000313" key="2">
    <source>
        <dbReference type="EMBL" id="OGF77312.1"/>
    </source>
</evidence>
<reference evidence="2 3" key="1">
    <citation type="journal article" date="2016" name="Nat. Commun.">
        <title>Thousands of microbial genomes shed light on interconnected biogeochemical processes in an aquifer system.</title>
        <authorList>
            <person name="Anantharaman K."/>
            <person name="Brown C.T."/>
            <person name="Hug L.A."/>
            <person name="Sharon I."/>
            <person name="Castelle C.J."/>
            <person name="Probst A.J."/>
            <person name="Thomas B.C."/>
            <person name="Singh A."/>
            <person name="Wilkins M.J."/>
            <person name="Karaoz U."/>
            <person name="Brodie E.L."/>
            <person name="Williams K.H."/>
            <person name="Hubbard S.S."/>
            <person name="Banfield J.F."/>
        </authorList>
    </citation>
    <scope>NUCLEOTIDE SEQUENCE [LARGE SCALE GENOMIC DNA]</scope>
</reference>
<dbReference type="GO" id="GO:0008233">
    <property type="term" value="F:peptidase activity"/>
    <property type="evidence" value="ECO:0007669"/>
    <property type="project" value="InterPro"/>
</dbReference>
<dbReference type="GO" id="GO:0005524">
    <property type="term" value="F:ATP binding"/>
    <property type="evidence" value="ECO:0007669"/>
    <property type="project" value="InterPro"/>
</dbReference>
<dbReference type="InterPro" id="IPR005074">
    <property type="entry name" value="Peptidase_C39"/>
</dbReference>
<name>A0A1F5WNN3_9BACT</name>
<feature type="domain" description="Peptidase C39" evidence="1">
    <location>
        <begin position="13"/>
        <end position="153"/>
    </location>
</feature>
<dbReference type="PROSITE" id="PS50990">
    <property type="entry name" value="PEPTIDASE_C39"/>
    <property type="match status" value="1"/>
</dbReference>
<evidence type="ECO:0000259" key="1">
    <source>
        <dbReference type="PROSITE" id="PS50990"/>
    </source>
</evidence>
<dbReference type="EMBL" id="MFHT01000022">
    <property type="protein sequence ID" value="OGF77312.1"/>
    <property type="molecule type" value="Genomic_DNA"/>
</dbReference>